<evidence type="ECO:0000313" key="3">
    <source>
        <dbReference type="Proteomes" id="UP000730161"/>
    </source>
</evidence>
<dbReference type="Proteomes" id="UP000730161">
    <property type="component" value="Unassembled WGS sequence"/>
</dbReference>
<accession>A0A8J7W4Q2</accession>
<keyword evidence="3" id="KW-1185">Reference proteome</keyword>
<gene>
    <name evidence="2" type="ORF">RJ53_01510</name>
</gene>
<comment type="caution">
    <text evidence="2">The sequence shown here is derived from an EMBL/GenBank/DDBJ whole genome shotgun (WGS) entry which is preliminary data.</text>
</comment>
<name>A0A8J7W4Q2_9EURY</name>
<feature type="domain" description="DUF4351" evidence="1">
    <location>
        <begin position="73"/>
        <end position="126"/>
    </location>
</feature>
<evidence type="ECO:0000259" key="1">
    <source>
        <dbReference type="Pfam" id="PF14261"/>
    </source>
</evidence>
<dbReference type="Pfam" id="PF14261">
    <property type="entry name" value="DUF4351"/>
    <property type="match status" value="1"/>
</dbReference>
<evidence type="ECO:0000313" key="2">
    <source>
        <dbReference type="EMBL" id="MBR1368239.1"/>
    </source>
</evidence>
<proteinExistence type="predicted"/>
<dbReference type="AlphaFoldDB" id="A0A8J7W4Q2"/>
<dbReference type="InterPro" id="IPR025587">
    <property type="entry name" value="DUF4351"/>
</dbReference>
<organism evidence="2 3">
    <name type="scientific">Methanocalculus chunghsingensis</name>
    <dbReference type="NCBI Taxonomy" id="156457"/>
    <lineage>
        <taxon>Archaea</taxon>
        <taxon>Methanobacteriati</taxon>
        <taxon>Methanobacteriota</taxon>
        <taxon>Stenosarchaea group</taxon>
        <taxon>Methanomicrobia</taxon>
        <taxon>Methanomicrobiales</taxon>
        <taxon>Methanocalculaceae</taxon>
        <taxon>Methanocalculus</taxon>
    </lineage>
</organism>
<sequence>MKSSLPVDALLRRTIELAHRIPEMEVSQKIRELSLAVSNRIVDEETLQELWEEMQMLKVIKFAEKKGMEKGLEKGREEGQIKVIKQISPRKFGPLPRGLSQAIDTLDLATLDCIVNDLLDMESIDDPRRYIPDW</sequence>
<protein>
    <recommendedName>
        <fullName evidence="1">DUF4351 domain-containing protein</fullName>
    </recommendedName>
</protein>
<reference evidence="2" key="1">
    <citation type="submission" date="2014-12" db="EMBL/GenBank/DDBJ databases">
        <authorList>
            <person name="Huang H.-H."/>
            <person name="Chen S.-C."/>
            <person name="Lai M.-C."/>
        </authorList>
    </citation>
    <scope>NUCLEOTIDE SEQUENCE</scope>
    <source>
        <strain evidence="2">K1F9705b</strain>
    </source>
</reference>
<dbReference type="OrthoDB" id="385401at2157"/>
<dbReference type="EMBL" id="JWHL01000002">
    <property type="protein sequence ID" value="MBR1368239.1"/>
    <property type="molecule type" value="Genomic_DNA"/>
</dbReference>
<dbReference type="RefSeq" id="WP_211529856.1">
    <property type="nucleotide sequence ID" value="NZ_JWHL01000002.1"/>
</dbReference>